<dbReference type="Proteomes" id="UP000092443">
    <property type="component" value="Unplaced"/>
</dbReference>
<dbReference type="PROSITE" id="PS00135">
    <property type="entry name" value="TRYPSIN_SER"/>
    <property type="match status" value="2"/>
</dbReference>
<dbReference type="CDD" id="cd00190">
    <property type="entry name" value="Tryp_SPc"/>
    <property type="match status" value="1"/>
</dbReference>
<sequence>MFTELLFLLVFKISSLCTIAIALSANYRIINGATVRWPYARYQASVRWEYLDWTFGWGHQCGGALIASNIVLTAAHCVWNGFYDQPLEPEDILVVLGGLNRYVKDENTLVLGVKDIIVGADFHSKFLTDDIAVLILNNTVSVDFKAAAIIEMNYKPEVISGTKCIVTGWGIMNNKSYPEELQFIEVPIIAKTKCLELYGPKIFKEGMLCAGYIKGDRDACTGDSGGPLVCDNKLVGIVSAGLGCAKPDYPGIYTDVAFYAARVTNALETHRIENDLTKLLNGNLSFNIHVNTSAASLFFFTSKHYFTLLYLLIACTKLGNKIVDGMLFAGYLEDERDACKGDSGGSLMCSGVQAGIISWGKGCAKPYLPGVYANVAYYKDWILEQSKLHNSILTVFVNGTLGTVNNVMNGTNVAVSTCNLSDSVAVITILFMLNIFYLTPNI</sequence>
<reference evidence="11" key="1">
    <citation type="submission" date="2025-08" db="UniProtKB">
        <authorList>
            <consortium name="RefSeq"/>
        </authorList>
    </citation>
    <scope>IDENTIFICATION</scope>
    <source>
        <tissue evidence="11">Whole body pupa</tissue>
    </source>
</reference>
<dbReference type="InterPro" id="IPR001314">
    <property type="entry name" value="Peptidase_S1A"/>
</dbReference>
<evidence type="ECO:0000256" key="7">
    <source>
        <dbReference type="ARBA" id="ARBA00024195"/>
    </source>
</evidence>
<dbReference type="InterPro" id="IPR050127">
    <property type="entry name" value="Serine_Proteases_S1"/>
</dbReference>
<feature type="domain" description="Peptidase S1" evidence="9">
    <location>
        <begin position="315"/>
        <end position="387"/>
    </location>
</feature>
<dbReference type="PROSITE" id="PS50240">
    <property type="entry name" value="TRYPSIN_DOM"/>
    <property type="match status" value="2"/>
</dbReference>
<evidence type="ECO:0000256" key="5">
    <source>
        <dbReference type="ARBA" id="ARBA00022825"/>
    </source>
</evidence>
<evidence type="ECO:0000256" key="3">
    <source>
        <dbReference type="ARBA" id="ARBA00022670"/>
    </source>
</evidence>
<feature type="domain" description="Peptidase S1" evidence="9">
    <location>
        <begin position="29"/>
        <end position="268"/>
    </location>
</feature>
<dbReference type="PROSITE" id="PS00134">
    <property type="entry name" value="TRYPSIN_HIS"/>
    <property type="match status" value="1"/>
</dbReference>
<evidence type="ECO:0000259" key="9">
    <source>
        <dbReference type="PROSITE" id="PS50240"/>
    </source>
</evidence>
<keyword evidence="5 8" id="KW-0720">Serine protease</keyword>
<dbReference type="GO" id="GO:0004252">
    <property type="term" value="F:serine-type endopeptidase activity"/>
    <property type="evidence" value="ECO:0007669"/>
    <property type="project" value="InterPro"/>
</dbReference>
<evidence type="ECO:0000256" key="2">
    <source>
        <dbReference type="ARBA" id="ARBA00022525"/>
    </source>
</evidence>
<dbReference type="GeneID" id="119637670"/>
<dbReference type="InterPro" id="IPR043504">
    <property type="entry name" value="Peptidase_S1_PA_chymotrypsin"/>
</dbReference>
<dbReference type="FunFam" id="2.40.10.10:FF:000002">
    <property type="entry name" value="Transmembrane protease serine"/>
    <property type="match status" value="1"/>
</dbReference>
<name>A0A9C5Z0R7_9MUSC</name>
<dbReference type="SUPFAM" id="SSF50494">
    <property type="entry name" value="Trypsin-like serine proteases"/>
    <property type="match status" value="2"/>
</dbReference>
<dbReference type="SMART" id="SM00020">
    <property type="entry name" value="Tryp_SPc"/>
    <property type="match status" value="1"/>
</dbReference>
<dbReference type="InterPro" id="IPR033116">
    <property type="entry name" value="TRYPSIN_SER"/>
</dbReference>
<proteinExistence type="inferred from homology"/>
<evidence type="ECO:0000256" key="4">
    <source>
        <dbReference type="ARBA" id="ARBA00022801"/>
    </source>
</evidence>
<dbReference type="KEGG" id="gfs:119637670"/>
<dbReference type="Pfam" id="PF00089">
    <property type="entry name" value="Trypsin"/>
    <property type="match status" value="2"/>
</dbReference>
<evidence type="ECO:0000313" key="11">
    <source>
        <dbReference type="RefSeq" id="XP_037889793.1"/>
    </source>
</evidence>
<dbReference type="PANTHER" id="PTHR24264:SF65">
    <property type="entry name" value="SRCR DOMAIN-CONTAINING PROTEIN"/>
    <property type="match status" value="1"/>
</dbReference>
<accession>A0A9C5Z0R7</accession>
<evidence type="ECO:0000256" key="8">
    <source>
        <dbReference type="RuleBase" id="RU363034"/>
    </source>
</evidence>
<organism evidence="10 11">
    <name type="scientific">Glossina fuscipes</name>
    <dbReference type="NCBI Taxonomy" id="7396"/>
    <lineage>
        <taxon>Eukaryota</taxon>
        <taxon>Metazoa</taxon>
        <taxon>Ecdysozoa</taxon>
        <taxon>Arthropoda</taxon>
        <taxon>Hexapoda</taxon>
        <taxon>Insecta</taxon>
        <taxon>Pterygota</taxon>
        <taxon>Neoptera</taxon>
        <taxon>Endopterygota</taxon>
        <taxon>Diptera</taxon>
        <taxon>Brachycera</taxon>
        <taxon>Muscomorpha</taxon>
        <taxon>Hippoboscoidea</taxon>
        <taxon>Glossinidae</taxon>
        <taxon>Glossina</taxon>
    </lineage>
</organism>
<dbReference type="InterPro" id="IPR001254">
    <property type="entry name" value="Trypsin_dom"/>
</dbReference>
<dbReference type="InterPro" id="IPR018114">
    <property type="entry name" value="TRYPSIN_HIS"/>
</dbReference>
<evidence type="ECO:0000256" key="1">
    <source>
        <dbReference type="ARBA" id="ARBA00004613"/>
    </source>
</evidence>
<dbReference type="PANTHER" id="PTHR24264">
    <property type="entry name" value="TRYPSIN-RELATED"/>
    <property type="match status" value="1"/>
</dbReference>
<gene>
    <name evidence="11" type="primary">LOC119637670</name>
</gene>
<comment type="subcellular location">
    <subcellularLocation>
        <location evidence="1">Secreted</location>
    </subcellularLocation>
</comment>
<dbReference type="PRINTS" id="PR00722">
    <property type="entry name" value="CHYMOTRYPSIN"/>
</dbReference>
<keyword evidence="6" id="KW-1015">Disulfide bond</keyword>
<evidence type="ECO:0000313" key="10">
    <source>
        <dbReference type="Proteomes" id="UP000092443"/>
    </source>
</evidence>
<dbReference type="GO" id="GO:0006508">
    <property type="term" value="P:proteolysis"/>
    <property type="evidence" value="ECO:0007669"/>
    <property type="project" value="UniProtKB-KW"/>
</dbReference>
<keyword evidence="10" id="KW-1185">Reference proteome</keyword>
<dbReference type="RefSeq" id="XP_037889793.1">
    <property type="nucleotide sequence ID" value="XM_038033865.1"/>
</dbReference>
<dbReference type="InterPro" id="IPR009003">
    <property type="entry name" value="Peptidase_S1_PA"/>
</dbReference>
<keyword evidence="4 8" id="KW-0378">Hydrolase</keyword>
<keyword evidence="3 8" id="KW-0645">Protease</keyword>
<comment type="similarity">
    <text evidence="7">Belongs to the peptidase S1 family. CLIP subfamily.</text>
</comment>
<evidence type="ECO:0000256" key="6">
    <source>
        <dbReference type="ARBA" id="ARBA00023157"/>
    </source>
</evidence>
<keyword evidence="2" id="KW-0964">Secreted</keyword>
<dbReference type="Gene3D" id="2.40.10.10">
    <property type="entry name" value="Trypsin-like serine proteases"/>
    <property type="match status" value="2"/>
</dbReference>
<dbReference type="AlphaFoldDB" id="A0A9C5Z0R7"/>
<protein>
    <submittedName>
        <fullName evidence="11">Trypsin eta-like</fullName>
    </submittedName>
</protein>
<dbReference type="GO" id="GO:0005615">
    <property type="term" value="C:extracellular space"/>
    <property type="evidence" value="ECO:0007669"/>
    <property type="project" value="TreeGrafter"/>
</dbReference>